<sequence length="57" mass="6153">MRQRQVITGIDWQNAGQLSVQIEEAIAAGTEFSQSLNQTLKSLTACTPTSSVIPEGF</sequence>
<name>A0A8J6ZVE5_DESMC</name>
<evidence type="ECO:0000313" key="1">
    <source>
        <dbReference type="EMBL" id="MBE9024398.1"/>
    </source>
</evidence>
<comment type="caution">
    <text evidence="1">The sequence shown here is derived from an EMBL/GenBank/DDBJ whole genome shotgun (WGS) entry which is preliminary data.</text>
</comment>
<dbReference type="Proteomes" id="UP000622533">
    <property type="component" value="Unassembled WGS sequence"/>
</dbReference>
<gene>
    <name evidence="1" type="ORF">IQ276_18805</name>
</gene>
<proteinExistence type="predicted"/>
<dbReference type="EMBL" id="JADEXS010000263">
    <property type="protein sequence ID" value="MBE9024398.1"/>
    <property type="molecule type" value="Genomic_DNA"/>
</dbReference>
<evidence type="ECO:0000313" key="2">
    <source>
        <dbReference type="Proteomes" id="UP000622533"/>
    </source>
</evidence>
<dbReference type="AlphaFoldDB" id="A0A8J6ZVE5"/>
<accession>A0A8J6ZVE5</accession>
<keyword evidence="2" id="KW-1185">Reference proteome</keyword>
<protein>
    <submittedName>
        <fullName evidence="1">Uncharacterized protein</fullName>
    </submittedName>
</protein>
<reference evidence="1" key="1">
    <citation type="submission" date="2020-10" db="EMBL/GenBank/DDBJ databases">
        <authorList>
            <person name="Castelo-Branco R."/>
            <person name="Eusebio N."/>
            <person name="Adriana R."/>
            <person name="Vieira A."/>
            <person name="Brugerolle De Fraissinette N."/>
            <person name="Rezende De Castro R."/>
            <person name="Schneider M.P."/>
            <person name="Vasconcelos V."/>
            <person name="Leao P.N."/>
        </authorList>
    </citation>
    <scope>NUCLEOTIDE SEQUENCE</scope>
    <source>
        <strain evidence="1">LEGE 12446</strain>
    </source>
</reference>
<organism evidence="1 2">
    <name type="scientific">Desmonostoc muscorum LEGE 12446</name>
    <dbReference type="NCBI Taxonomy" id="1828758"/>
    <lineage>
        <taxon>Bacteria</taxon>
        <taxon>Bacillati</taxon>
        <taxon>Cyanobacteriota</taxon>
        <taxon>Cyanophyceae</taxon>
        <taxon>Nostocales</taxon>
        <taxon>Nostocaceae</taxon>
        <taxon>Desmonostoc</taxon>
    </lineage>
</organism>